<evidence type="ECO:0000256" key="5">
    <source>
        <dbReference type="ARBA" id="ARBA00023065"/>
    </source>
</evidence>
<keyword evidence="15" id="KW-1185">Reference proteome</keyword>
<evidence type="ECO:0000256" key="8">
    <source>
        <dbReference type="ARBA" id="ARBA00023180"/>
    </source>
</evidence>
<feature type="transmembrane region" description="Helical" evidence="10">
    <location>
        <begin position="217"/>
        <end position="237"/>
    </location>
</feature>
<dbReference type="SMART" id="SM00079">
    <property type="entry name" value="PBPe"/>
    <property type="match status" value="1"/>
</dbReference>
<dbReference type="SMART" id="SM00062">
    <property type="entry name" value="PBPb"/>
    <property type="match status" value="1"/>
</dbReference>
<comment type="subcellular location">
    <subcellularLocation>
        <location evidence="1">Membrane</location>
        <topology evidence="1">Multi-pass membrane protein</topology>
    </subcellularLocation>
</comment>
<evidence type="ECO:0000259" key="13">
    <source>
        <dbReference type="SMART" id="SM00079"/>
    </source>
</evidence>
<feature type="domain" description="Solute-binding protein family 3/N-terminal" evidence="12">
    <location>
        <begin position="43"/>
        <end position="370"/>
    </location>
</feature>
<dbReference type="PANTHER" id="PTHR18966">
    <property type="entry name" value="IONOTROPIC GLUTAMATE RECEPTOR"/>
    <property type="match status" value="1"/>
</dbReference>
<keyword evidence="5" id="KW-0406">Ion transport</keyword>
<proteinExistence type="predicted"/>
<feature type="signal peptide" evidence="11">
    <location>
        <begin position="1"/>
        <end position="22"/>
    </location>
</feature>
<dbReference type="PRINTS" id="PR00169">
    <property type="entry name" value="KCHANNEL"/>
</dbReference>
<keyword evidence="3 10" id="KW-0812">Transmembrane</keyword>
<evidence type="ECO:0000256" key="2">
    <source>
        <dbReference type="ARBA" id="ARBA00022448"/>
    </source>
</evidence>
<keyword evidence="8" id="KW-0325">Glycoprotein</keyword>
<feature type="transmembrane region" description="Helical" evidence="10">
    <location>
        <begin position="147"/>
        <end position="173"/>
    </location>
</feature>
<feature type="chain" id="PRO_5046818233" evidence="11">
    <location>
        <begin position="23"/>
        <end position="371"/>
    </location>
</feature>
<dbReference type="InterPro" id="IPR015683">
    <property type="entry name" value="Ionotropic_Glu_rcpt"/>
</dbReference>
<accession>A0ABS1CDU4</accession>
<dbReference type="InterPro" id="IPR001320">
    <property type="entry name" value="Iontro_rcpt_C"/>
</dbReference>
<dbReference type="Proteomes" id="UP000748752">
    <property type="component" value="Unassembled WGS sequence"/>
</dbReference>
<sequence>MRSPITWLVVLFVVCGSSPLGAQPEGSDAGAAAGAAEPAPTEPMTIATRHAPPFAIKTDDGQWSGIAIELWNRISERTGYDFRYTELGLNEMLDAVIGGRIDAAAAALTITSDREQVMDFSHPFHTSGLAVAVPLRSTSLFRVIKRFLSPAFLAVVAALLALLVAVGVLIWLAERRANTQFQRTPVSGIGSGLWWSAVTMTTVGYGDKAPTTLWGRFIALVWMFAGLIAISSFTAAITTTLTVNELDASVSGVDDLRVKRVLTLGGSTSDQFLTDEGIRHRTADTLTEALEQLAGGAADAVVHDAPILRYQVKEAFAHRLQVLPLILRRQDYGIALPHGSPAREPVNVALLDVIRSEEWFTILDQYLGAEY</sequence>
<evidence type="ECO:0000259" key="12">
    <source>
        <dbReference type="SMART" id="SM00062"/>
    </source>
</evidence>
<dbReference type="InterPro" id="IPR001638">
    <property type="entry name" value="Solute-binding_3/MltF_N"/>
</dbReference>
<dbReference type="Gene3D" id="3.40.190.10">
    <property type="entry name" value="Periplasmic binding protein-like II"/>
    <property type="match status" value="2"/>
</dbReference>
<protein>
    <submittedName>
        <fullName evidence="14">ABC transporter substrate-binding protein</fullName>
    </submittedName>
</protein>
<keyword evidence="7" id="KW-0675">Receptor</keyword>
<dbReference type="SUPFAM" id="SSF81324">
    <property type="entry name" value="Voltage-gated potassium channels"/>
    <property type="match status" value="1"/>
</dbReference>
<evidence type="ECO:0000256" key="9">
    <source>
        <dbReference type="ARBA" id="ARBA00023303"/>
    </source>
</evidence>
<keyword evidence="9" id="KW-0407">Ion channel</keyword>
<dbReference type="Pfam" id="PF00060">
    <property type="entry name" value="Lig_chan"/>
    <property type="match status" value="1"/>
</dbReference>
<evidence type="ECO:0000256" key="7">
    <source>
        <dbReference type="ARBA" id="ARBA00023170"/>
    </source>
</evidence>
<name>A0ABS1CDU4_9GAMM</name>
<feature type="transmembrane region" description="Helical" evidence="10">
    <location>
        <begin position="185"/>
        <end position="205"/>
    </location>
</feature>
<dbReference type="EMBL" id="NRRV01000008">
    <property type="protein sequence ID" value="MBK1630060.1"/>
    <property type="molecule type" value="Genomic_DNA"/>
</dbReference>
<evidence type="ECO:0000256" key="3">
    <source>
        <dbReference type="ARBA" id="ARBA00022692"/>
    </source>
</evidence>
<keyword evidence="11" id="KW-0732">Signal</keyword>
<gene>
    <name evidence="14" type="ORF">CKO31_04755</name>
</gene>
<evidence type="ECO:0000313" key="15">
    <source>
        <dbReference type="Proteomes" id="UP000748752"/>
    </source>
</evidence>
<evidence type="ECO:0000313" key="14">
    <source>
        <dbReference type="EMBL" id="MBK1630060.1"/>
    </source>
</evidence>
<dbReference type="Pfam" id="PF00497">
    <property type="entry name" value="SBP_bac_3"/>
    <property type="match status" value="1"/>
</dbReference>
<keyword evidence="6 10" id="KW-0472">Membrane</keyword>
<evidence type="ECO:0000256" key="4">
    <source>
        <dbReference type="ARBA" id="ARBA00022989"/>
    </source>
</evidence>
<organism evidence="14 15">
    <name type="scientific">Thiohalocapsa halophila</name>
    <dbReference type="NCBI Taxonomy" id="69359"/>
    <lineage>
        <taxon>Bacteria</taxon>
        <taxon>Pseudomonadati</taxon>
        <taxon>Pseudomonadota</taxon>
        <taxon>Gammaproteobacteria</taxon>
        <taxon>Chromatiales</taxon>
        <taxon>Chromatiaceae</taxon>
        <taxon>Thiohalocapsa</taxon>
    </lineage>
</organism>
<evidence type="ECO:0000256" key="6">
    <source>
        <dbReference type="ARBA" id="ARBA00023136"/>
    </source>
</evidence>
<dbReference type="Gene3D" id="1.20.5.110">
    <property type="match status" value="1"/>
</dbReference>
<keyword evidence="4 10" id="KW-1133">Transmembrane helix</keyword>
<dbReference type="Gene3D" id="1.10.287.70">
    <property type="match status" value="1"/>
</dbReference>
<reference evidence="14 15" key="1">
    <citation type="journal article" date="2020" name="Microorganisms">
        <title>Osmotic Adaptation and Compatible Solute Biosynthesis of Phototrophic Bacteria as Revealed from Genome Analyses.</title>
        <authorList>
            <person name="Imhoff J.F."/>
            <person name="Rahn T."/>
            <person name="Kunzel S."/>
            <person name="Keller A."/>
            <person name="Neulinger S.C."/>
        </authorList>
    </citation>
    <scope>NUCLEOTIDE SEQUENCE [LARGE SCALE GENOMIC DNA]</scope>
    <source>
        <strain evidence="14 15">DSM 6210</strain>
    </source>
</reference>
<evidence type="ECO:0000256" key="10">
    <source>
        <dbReference type="SAM" id="Phobius"/>
    </source>
</evidence>
<feature type="domain" description="Ionotropic glutamate receptor C-terminal" evidence="13">
    <location>
        <begin position="43"/>
        <end position="362"/>
    </location>
</feature>
<dbReference type="SUPFAM" id="SSF53850">
    <property type="entry name" value="Periplasmic binding protein-like II"/>
    <property type="match status" value="1"/>
</dbReference>
<comment type="caution">
    <text evidence="14">The sequence shown here is derived from an EMBL/GenBank/DDBJ whole genome shotgun (WGS) entry which is preliminary data.</text>
</comment>
<evidence type="ECO:0000256" key="1">
    <source>
        <dbReference type="ARBA" id="ARBA00004141"/>
    </source>
</evidence>
<keyword evidence="2" id="KW-0813">Transport</keyword>
<evidence type="ECO:0000256" key="11">
    <source>
        <dbReference type="SAM" id="SignalP"/>
    </source>
</evidence>